<feature type="region of interest" description="Disordered" evidence="1">
    <location>
        <begin position="273"/>
        <end position="293"/>
    </location>
</feature>
<evidence type="ECO:0000256" key="1">
    <source>
        <dbReference type="SAM" id="MobiDB-lite"/>
    </source>
</evidence>
<dbReference type="AlphaFoldDB" id="A0A7J6R4I6"/>
<feature type="compositionally biased region" description="Basic residues" evidence="1">
    <location>
        <begin position="278"/>
        <end position="293"/>
    </location>
</feature>
<proteinExistence type="predicted"/>
<dbReference type="Proteomes" id="UP000574390">
    <property type="component" value="Unassembled WGS sequence"/>
</dbReference>
<dbReference type="EMBL" id="JABANM010024823">
    <property type="protein sequence ID" value="KAF4715584.1"/>
    <property type="molecule type" value="Genomic_DNA"/>
</dbReference>
<sequence>MLSISESAHLLEMMRDGITLPRVLPDPEDYLDEEARRQLEGSWPIDIVADETKWPRIIDNKVDFMYELLNSCHLDECWVIPNGVIQYRRGYVSEAPPKYGEHSVSSVSCDVQLAKAYSCPVEEVRKAADGVKTDLDEGSRRCDVCEGPINGSFESWNPAMTESTHVLVDWVTDYAKRKTYPASKCRVVCGKCSLLSDLGALGRLSTMAGDEAALCEVSAHHKQLNGTRGDLSDVLATAMALFALRREIEPQIRAVKAKDMDTLPEVLFVESPAGKAVSKPRTKKSKHRKNTTA</sequence>
<accession>A0A7J6R4I6</accession>
<gene>
    <name evidence="2" type="ORF">FOZ62_009772</name>
</gene>
<organism evidence="2 3">
    <name type="scientific">Perkinsus olseni</name>
    <name type="common">Perkinsus atlanticus</name>
    <dbReference type="NCBI Taxonomy" id="32597"/>
    <lineage>
        <taxon>Eukaryota</taxon>
        <taxon>Sar</taxon>
        <taxon>Alveolata</taxon>
        <taxon>Perkinsozoa</taxon>
        <taxon>Perkinsea</taxon>
        <taxon>Perkinsida</taxon>
        <taxon>Perkinsidae</taxon>
        <taxon>Perkinsus</taxon>
    </lineage>
</organism>
<evidence type="ECO:0000313" key="3">
    <source>
        <dbReference type="Proteomes" id="UP000574390"/>
    </source>
</evidence>
<name>A0A7J6R4I6_PEROL</name>
<comment type="caution">
    <text evidence="2">The sequence shown here is derived from an EMBL/GenBank/DDBJ whole genome shotgun (WGS) entry which is preliminary data.</text>
</comment>
<reference evidence="2 3" key="1">
    <citation type="submission" date="2020-04" db="EMBL/GenBank/DDBJ databases">
        <title>Perkinsus olseni comparative genomics.</title>
        <authorList>
            <person name="Bogema D.R."/>
        </authorList>
    </citation>
    <scope>NUCLEOTIDE SEQUENCE [LARGE SCALE GENOMIC DNA]</scope>
    <source>
        <strain evidence="2">ATCC PRA-205</strain>
    </source>
</reference>
<evidence type="ECO:0000313" key="2">
    <source>
        <dbReference type="EMBL" id="KAF4715584.1"/>
    </source>
</evidence>
<protein>
    <submittedName>
        <fullName evidence="2">Uncharacterized protein</fullName>
    </submittedName>
</protein>